<protein>
    <submittedName>
        <fullName evidence="1">Uncharacterized protein</fullName>
    </submittedName>
</protein>
<dbReference type="AlphaFoldDB" id="A0A4V2SQP4"/>
<comment type="caution">
    <text evidence="1">The sequence shown here is derived from an EMBL/GenBank/DDBJ whole genome shotgun (WGS) entry which is preliminary data.</text>
</comment>
<name>A0A4V2SQP4_9RHOB</name>
<evidence type="ECO:0000313" key="1">
    <source>
        <dbReference type="EMBL" id="TCP39796.1"/>
    </source>
</evidence>
<proteinExistence type="predicted"/>
<sequence length="59" mass="6333">MAARRAIFTQSDVTKVLKAYRDAGLPVVRCEIDPRTGKIVVFSTVAPDEGGNPWDAATA</sequence>
<reference evidence="1 2" key="1">
    <citation type="submission" date="2019-03" db="EMBL/GenBank/DDBJ databases">
        <title>Genomic Encyclopedia of Type Strains, Phase IV (KMG-IV): sequencing the most valuable type-strain genomes for metagenomic binning, comparative biology and taxonomic classification.</title>
        <authorList>
            <person name="Goeker M."/>
        </authorList>
    </citation>
    <scope>NUCLEOTIDE SEQUENCE [LARGE SCALE GENOMIC DNA]</scope>
    <source>
        <strain evidence="1 2">DSM 18063</strain>
    </source>
</reference>
<keyword evidence="2" id="KW-1185">Reference proteome</keyword>
<dbReference type="Proteomes" id="UP000294835">
    <property type="component" value="Unassembled WGS sequence"/>
</dbReference>
<organism evidence="1 2">
    <name type="scientific">Rhodovulum marinum</name>
    <dbReference type="NCBI Taxonomy" id="320662"/>
    <lineage>
        <taxon>Bacteria</taxon>
        <taxon>Pseudomonadati</taxon>
        <taxon>Pseudomonadota</taxon>
        <taxon>Alphaproteobacteria</taxon>
        <taxon>Rhodobacterales</taxon>
        <taxon>Paracoccaceae</taxon>
        <taxon>Rhodovulum</taxon>
    </lineage>
</organism>
<gene>
    <name evidence="1" type="ORF">EV662_110103</name>
</gene>
<dbReference type="OrthoDB" id="7877252at2"/>
<dbReference type="EMBL" id="SLXP01000010">
    <property type="protein sequence ID" value="TCP39796.1"/>
    <property type="molecule type" value="Genomic_DNA"/>
</dbReference>
<dbReference type="RefSeq" id="WP_132464184.1">
    <property type="nucleotide sequence ID" value="NZ_SLXP01000010.1"/>
</dbReference>
<accession>A0A4V2SQP4</accession>
<evidence type="ECO:0000313" key="2">
    <source>
        <dbReference type="Proteomes" id="UP000294835"/>
    </source>
</evidence>